<dbReference type="InterPro" id="IPR003583">
    <property type="entry name" value="Hlx-hairpin-Hlx_DNA-bd_motif"/>
</dbReference>
<dbReference type="Pfam" id="PF00533">
    <property type="entry name" value="BRCT"/>
    <property type="match status" value="1"/>
</dbReference>
<dbReference type="Proteomes" id="UP001231124">
    <property type="component" value="Unassembled WGS sequence"/>
</dbReference>
<dbReference type="Gene3D" id="3.30.470.30">
    <property type="entry name" value="DNA ligase/mRNA capping enzyme"/>
    <property type="match status" value="1"/>
</dbReference>
<dbReference type="NCBIfam" id="NF005932">
    <property type="entry name" value="PRK07956.1"/>
    <property type="match status" value="1"/>
</dbReference>
<dbReference type="Pfam" id="PF03119">
    <property type="entry name" value="DNA_ligase_ZBD"/>
    <property type="match status" value="1"/>
</dbReference>
<dbReference type="PANTHER" id="PTHR23389:SF9">
    <property type="entry name" value="DNA LIGASE"/>
    <property type="match status" value="1"/>
</dbReference>
<keyword evidence="8 12" id="KW-0520">NAD</keyword>
<dbReference type="SUPFAM" id="SSF47781">
    <property type="entry name" value="RuvA domain 2-like"/>
    <property type="match status" value="1"/>
</dbReference>
<proteinExistence type="inferred from homology"/>
<feature type="binding site" evidence="12">
    <location>
        <begin position="44"/>
        <end position="48"/>
    </location>
    <ligand>
        <name>NAD(+)</name>
        <dbReference type="ChEBI" id="CHEBI:57540"/>
    </ligand>
</feature>
<dbReference type="InterPro" id="IPR001679">
    <property type="entry name" value="DNA_ligase"/>
</dbReference>
<reference evidence="16 17" key="1">
    <citation type="submission" date="2023-07" db="EMBL/GenBank/DDBJ databases">
        <title>Genomic Encyclopedia of Type Strains, Phase IV (KMG-IV): sequencing the most valuable type-strain genomes for metagenomic binning, comparative biology and taxonomic classification.</title>
        <authorList>
            <person name="Goeker M."/>
        </authorList>
    </citation>
    <scope>NUCLEOTIDE SEQUENCE [LARGE SCALE GENOMIC DNA]</scope>
    <source>
        <strain evidence="16 17">DSM 19013</strain>
    </source>
</reference>
<evidence type="ECO:0000256" key="9">
    <source>
        <dbReference type="ARBA" id="ARBA00023204"/>
    </source>
</evidence>
<dbReference type="InterPro" id="IPR041663">
    <property type="entry name" value="DisA/LigA_HHH"/>
</dbReference>
<dbReference type="PROSITE" id="PS01055">
    <property type="entry name" value="DNA_LIGASE_N1"/>
    <property type="match status" value="1"/>
</dbReference>
<evidence type="ECO:0000256" key="13">
    <source>
        <dbReference type="RuleBase" id="RU000618"/>
    </source>
</evidence>
<organism evidence="16 17">
    <name type="scientific">Methylobacterium aerolatum</name>
    <dbReference type="NCBI Taxonomy" id="418708"/>
    <lineage>
        <taxon>Bacteria</taxon>
        <taxon>Pseudomonadati</taxon>
        <taxon>Pseudomonadota</taxon>
        <taxon>Alphaproteobacteria</taxon>
        <taxon>Hyphomicrobiales</taxon>
        <taxon>Methylobacteriaceae</taxon>
        <taxon>Methylobacterium</taxon>
    </lineage>
</organism>
<dbReference type="CDD" id="cd00114">
    <property type="entry name" value="LIGANc"/>
    <property type="match status" value="1"/>
</dbReference>
<keyword evidence="6 12" id="KW-0862">Zinc</keyword>
<evidence type="ECO:0000256" key="4">
    <source>
        <dbReference type="ARBA" id="ARBA00022723"/>
    </source>
</evidence>
<dbReference type="InterPro" id="IPR033136">
    <property type="entry name" value="DNA_ligase_CS"/>
</dbReference>
<feature type="binding site" evidence="12">
    <location>
        <position position="127"/>
    </location>
    <ligand>
        <name>NAD(+)</name>
        <dbReference type="ChEBI" id="CHEBI:57540"/>
    </ligand>
</feature>
<evidence type="ECO:0000256" key="6">
    <source>
        <dbReference type="ARBA" id="ARBA00022833"/>
    </source>
</evidence>
<evidence type="ECO:0000256" key="12">
    <source>
        <dbReference type="HAMAP-Rule" id="MF_01588"/>
    </source>
</evidence>
<dbReference type="Gene3D" id="3.40.50.10190">
    <property type="entry name" value="BRCT domain"/>
    <property type="match status" value="1"/>
</dbReference>
<dbReference type="Gene3D" id="1.10.287.610">
    <property type="entry name" value="Helix hairpin bin"/>
    <property type="match status" value="1"/>
</dbReference>
<dbReference type="InterPro" id="IPR013840">
    <property type="entry name" value="DNAligase_N"/>
</dbReference>
<dbReference type="InterPro" id="IPR004150">
    <property type="entry name" value="NAD_DNA_ligase_OB"/>
</dbReference>
<dbReference type="GO" id="GO:0003911">
    <property type="term" value="F:DNA ligase (NAD+) activity"/>
    <property type="evidence" value="ECO:0007669"/>
    <property type="project" value="UniProtKB-EC"/>
</dbReference>
<evidence type="ECO:0000259" key="15">
    <source>
        <dbReference type="PROSITE" id="PS50172"/>
    </source>
</evidence>
<evidence type="ECO:0000256" key="2">
    <source>
        <dbReference type="ARBA" id="ARBA00022598"/>
    </source>
</evidence>
<protein>
    <recommendedName>
        <fullName evidence="12 13">DNA ligase</fullName>
        <ecNumber evidence="12 13">6.5.1.2</ecNumber>
    </recommendedName>
    <alternativeName>
        <fullName evidence="12">Polydeoxyribonucleotide synthase [NAD(+)]</fullName>
    </alternativeName>
</protein>
<sequence>MSAAQPDLSRLTPDEAREEHARLSEQIAEADRLYHQEDAPEISDAEYDQLRRRLEVIEAAFPDLAGTGAASASVGAKPSEKFAKVRHAVPMLSLGNAFAPEEVEDFVTRVRRFLGWPDDKPLAFTAEPKIDGLSLSLRYEKGRLVTAATRGDGEVGENVTANAATVHDIPQTLGGSGWPDVCEVRGEVYLSHGDFAAINARQEAAGKPLFANPRNAAAGSLRQLDPAVTASRPLRFFAYAWGEVSDAIAGTQSGVLERFAAWGLPVNPRTRTFTDTGGMLAHYAAIATDRAHLGYDIDGVVYKVDDIALQKRLGFVSRSPRWALAHKFAAEEATTVLEDIVINVGRTGSLNPLAKLRPVTVGGVVVSNATLHNEGYVKGVGADGEPIREGRDIRVGDTVTVVRAGDVIPKVRDVDLAKRPADAKPFAFPDHCPACGSRAARAINPRTGKLDAVRRCTGGLICPAQGVERLKHFVSRNGFDIEGFGETYIEVLFEAGLVRQPADLFRLDFEKLKAAVVARREALSAERRAGAEPPKKATKKKGDDEDKAIKNLLAGVEARRTIPLNRLLFALGIPQIGEATAKALAKRYDDMPALIAGIEAAAEGQGGPDWIELTTVPRIGPTTRDKLLEAPPPPAEGEAPGEPVRLTASQRDALVAHYGDEDTARAAIGRAAGQIPKDAYRVFADDGEIGPVATDALIQFFAEPHNADAVGELLGQVRTEPMERAGASSAFAGKTVVFTGSLERMTRNEAKAIAERLGAKVSGSVSAKTDLVVAGPGAGSKLKDAEKHGVKVVSEADWLTMVEQG</sequence>
<feature type="region of interest" description="Disordered" evidence="14">
    <location>
        <begin position="1"/>
        <end position="22"/>
    </location>
</feature>
<dbReference type="Pfam" id="PF01653">
    <property type="entry name" value="DNA_ligase_aden"/>
    <property type="match status" value="1"/>
</dbReference>
<evidence type="ECO:0000256" key="7">
    <source>
        <dbReference type="ARBA" id="ARBA00022842"/>
    </source>
</evidence>
<feature type="binding site" evidence="12">
    <location>
        <position position="327"/>
    </location>
    <ligand>
        <name>NAD(+)</name>
        <dbReference type="ChEBI" id="CHEBI:57540"/>
    </ligand>
</feature>
<feature type="binding site" evidence="12">
    <location>
        <position position="187"/>
    </location>
    <ligand>
        <name>NAD(+)</name>
        <dbReference type="ChEBI" id="CHEBI:57540"/>
    </ligand>
</feature>
<comment type="cofactor">
    <cofactor evidence="12">
        <name>Mg(2+)</name>
        <dbReference type="ChEBI" id="CHEBI:18420"/>
    </cofactor>
    <cofactor evidence="12">
        <name>Mn(2+)</name>
        <dbReference type="ChEBI" id="CHEBI:29035"/>
    </cofactor>
</comment>
<evidence type="ECO:0000256" key="14">
    <source>
        <dbReference type="SAM" id="MobiDB-lite"/>
    </source>
</evidence>
<keyword evidence="4 12" id="KW-0479">Metal-binding</keyword>
<feature type="active site" description="N6-AMP-lysine intermediate" evidence="12">
    <location>
        <position position="129"/>
    </location>
</feature>
<dbReference type="NCBIfam" id="TIGR00575">
    <property type="entry name" value="dnlj"/>
    <property type="match status" value="1"/>
</dbReference>
<comment type="similarity">
    <text evidence="12">Belongs to the NAD-dependent DNA ligase family. LigA subfamily.</text>
</comment>
<dbReference type="PROSITE" id="PS50172">
    <property type="entry name" value="BRCT"/>
    <property type="match status" value="1"/>
</dbReference>
<comment type="caution">
    <text evidence="12">Lacks conserved residue(s) required for the propagation of feature annotation.</text>
</comment>
<evidence type="ECO:0000256" key="11">
    <source>
        <dbReference type="ARBA" id="ARBA00034005"/>
    </source>
</evidence>
<dbReference type="SUPFAM" id="SSF52113">
    <property type="entry name" value="BRCT domain"/>
    <property type="match status" value="1"/>
</dbReference>
<feature type="binding site" evidence="12">
    <location>
        <begin position="93"/>
        <end position="94"/>
    </location>
    <ligand>
        <name>NAD(+)</name>
        <dbReference type="ChEBI" id="CHEBI:57540"/>
    </ligand>
</feature>
<dbReference type="Pfam" id="PF03120">
    <property type="entry name" value="OB_DNA_ligase"/>
    <property type="match status" value="1"/>
</dbReference>
<gene>
    <name evidence="12" type="primary">ligA</name>
    <name evidence="16" type="ORF">QO012_002264</name>
</gene>
<comment type="function">
    <text evidence="1 12">DNA ligase that catalyzes the formation of phosphodiester linkages between 5'-phosphoryl and 3'-hydroxyl groups in double-stranded DNA using NAD as a coenzyme and as the energy source for the reaction. It is essential for DNA replication and repair of damaged DNA.</text>
</comment>
<keyword evidence="17" id="KW-1185">Reference proteome</keyword>
<feature type="domain" description="BRCT" evidence="15">
    <location>
        <begin position="726"/>
        <end position="799"/>
    </location>
</feature>
<keyword evidence="5 12" id="KW-0227">DNA damage</keyword>
<dbReference type="EMBL" id="JAUSVP010000005">
    <property type="protein sequence ID" value="MDQ0447764.1"/>
    <property type="molecule type" value="Genomic_DNA"/>
</dbReference>
<evidence type="ECO:0000256" key="10">
    <source>
        <dbReference type="ARBA" id="ARBA00023211"/>
    </source>
</evidence>
<feature type="compositionally biased region" description="Basic and acidic residues" evidence="14">
    <location>
        <begin position="12"/>
        <end position="22"/>
    </location>
</feature>
<dbReference type="Gene3D" id="2.40.50.140">
    <property type="entry name" value="Nucleic acid-binding proteins"/>
    <property type="match status" value="1"/>
</dbReference>
<keyword evidence="10 12" id="KW-0464">Manganese</keyword>
<dbReference type="SMART" id="SM00278">
    <property type="entry name" value="HhH1"/>
    <property type="match status" value="2"/>
</dbReference>
<dbReference type="SUPFAM" id="SSF56091">
    <property type="entry name" value="DNA ligase/mRNA capping enzyme, catalytic domain"/>
    <property type="match status" value="1"/>
</dbReference>
<feature type="binding site" evidence="12">
    <location>
        <position position="432"/>
    </location>
    <ligand>
        <name>Zn(2+)</name>
        <dbReference type="ChEBI" id="CHEBI:29105"/>
    </ligand>
</feature>
<evidence type="ECO:0000256" key="5">
    <source>
        <dbReference type="ARBA" id="ARBA00022763"/>
    </source>
</evidence>
<evidence type="ECO:0000313" key="17">
    <source>
        <dbReference type="Proteomes" id="UP001231124"/>
    </source>
</evidence>
<dbReference type="CDD" id="cd17748">
    <property type="entry name" value="BRCT_DNA_ligase_like"/>
    <property type="match status" value="1"/>
</dbReference>
<comment type="caution">
    <text evidence="16">The sequence shown here is derived from an EMBL/GenBank/DDBJ whole genome shotgun (WGS) entry which is preliminary data.</text>
</comment>
<feature type="region of interest" description="Disordered" evidence="14">
    <location>
        <begin position="623"/>
        <end position="643"/>
    </location>
</feature>
<feature type="region of interest" description="Disordered" evidence="14">
    <location>
        <begin position="525"/>
        <end position="544"/>
    </location>
</feature>
<keyword evidence="3 12" id="KW-0235">DNA replication</keyword>
<dbReference type="SMART" id="SM00292">
    <property type="entry name" value="BRCT"/>
    <property type="match status" value="1"/>
</dbReference>
<dbReference type="Pfam" id="PF12826">
    <property type="entry name" value="HHH_2"/>
    <property type="match status" value="1"/>
</dbReference>
<dbReference type="InterPro" id="IPR001357">
    <property type="entry name" value="BRCT_dom"/>
</dbReference>
<feature type="binding site" evidence="12">
    <location>
        <position position="435"/>
    </location>
    <ligand>
        <name>Zn(2+)</name>
        <dbReference type="ChEBI" id="CHEBI:29105"/>
    </ligand>
</feature>
<dbReference type="SMART" id="SM00532">
    <property type="entry name" value="LIGANc"/>
    <property type="match status" value="1"/>
</dbReference>
<dbReference type="PIRSF" id="PIRSF001604">
    <property type="entry name" value="LigA"/>
    <property type="match status" value="1"/>
</dbReference>
<evidence type="ECO:0000256" key="8">
    <source>
        <dbReference type="ARBA" id="ARBA00023027"/>
    </source>
</evidence>
<dbReference type="Gene3D" id="6.20.10.30">
    <property type="match status" value="1"/>
</dbReference>
<comment type="catalytic activity">
    <reaction evidence="11 12 13">
        <text>NAD(+) + (deoxyribonucleotide)n-3'-hydroxyl + 5'-phospho-(deoxyribonucleotide)m = (deoxyribonucleotide)n+m + AMP + beta-nicotinamide D-nucleotide.</text>
        <dbReference type="EC" id="6.5.1.2"/>
    </reaction>
</comment>
<dbReference type="InterPro" id="IPR036420">
    <property type="entry name" value="BRCT_dom_sf"/>
</dbReference>
<evidence type="ECO:0000256" key="1">
    <source>
        <dbReference type="ARBA" id="ARBA00004067"/>
    </source>
</evidence>
<name>A0ABU0I248_9HYPH</name>
<feature type="binding site" evidence="12">
    <location>
        <position position="462"/>
    </location>
    <ligand>
        <name>Zn(2+)</name>
        <dbReference type="ChEBI" id="CHEBI:29105"/>
    </ligand>
</feature>
<dbReference type="InterPro" id="IPR012340">
    <property type="entry name" value="NA-bd_OB-fold"/>
</dbReference>
<feature type="binding site" evidence="12">
    <location>
        <position position="303"/>
    </location>
    <ligand>
        <name>NAD(+)</name>
        <dbReference type="ChEBI" id="CHEBI:57540"/>
    </ligand>
</feature>
<evidence type="ECO:0000256" key="3">
    <source>
        <dbReference type="ARBA" id="ARBA00022705"/>
    </source>
</evidence>
<dbReference type="Gene3D" id="1.10.150.20">
    <property type="entry name" value="5' to 3' exonuclease, C-terminal subdomain"/>
    <property type="match status" value="2"/>
</dbReference>
<dbReference type="HAMAP" id="MF_01588">
    <property type="entry name" value="DNA_ligase_A"/>
    <property type="match status" value="1"/>
</dbReference>
<keyword evidence="2 12" id="KW-0436">Ligase</keyword>
<keyword evidence="9 12" id="KW-0234">DNA repair</keyword>
<feature type="binding site" evidence="12">
    <location>
        <position position="150"/>
    </location>
    <ligand>
        <name>NAD(+)</name>
        <dbReference type="ChEBI" id="CHEBI:57540"/>
    </ligand>
</feature>
<dbReference type="PANTHER" id="PTHR23389">
    <property type="entry name" value="CHROMOSOME TRANSMISSION FIDELITY FACTOR 18"/>
    <property type="match status" value="1"/>
</dbReference>
<dbReference type="InterPro" id="IPR013839">
    <property type="entry name" value="DNAligase_adenylation"/>
</dbReference>
<dbReference type="InterPro" id="IPR004149">
    <property type="entry name" value="Znf_DNAligase_C4"/>
</dbReference>
<dbReference type="RefSeq" id="WP_238202963.1">
    <property type="nucleotide sequence ID" value="NZ_BPQE01000011.1"/>
</dbReference>
<dbReference type="SUPFAM" id="SSF50249">
    <property type="entry name" value="Nucleic acid-binding proteins"/>
    <property type="match status" value="1"/>
</dbReference>
<dbReference type="EC" id="6.5.1.2" evidence="12 13"/>
<dbReference type="PROSITE" id="PS01056">
    <property type="entry name" value="DNA_LIGASE_N2"/>
    <property type="match status" value="1"/>
</dbReference>
<dbReference type="InterPro" id="IPR010994">
    <property type="entry name" value="RuvA_2-like"/>
</dbReference>
<accession>A0ABU0I248</accession>
<keyword evidence="7 12" id="KW-0460">Magnesium</keyword>
<evidence type="ECO:0000313" key="16">
    <source>
        <dbReference type="EMBL" id="MDQ0447764.1"/>
    </source>
</evidence>
<dbReference type="InterPro" id="IPR018239">
    <property type="entry name" value="DNA_ligase_AS"/>
</dbReference>